<accession>A0A7X5LJU5</accession>
<gene>
    <name evidence="1" type="ORF">GTH32_03650</name>
</gene>
<keyword evidence="2" id="KW-1185">Reference proteome</keyword>
<reference evidence="1 2" key="1">
    <citation type="submission" date="2020-01" db="EMBL/GenBank/DDBJ databases">
        <authorList>
            <person name="Chen J."/>
            <person name="Zhu S."/>
            <person name="Yang J."/>
        </authorList>
    </citation>
    <scope>NUCLEOTIDE SEQUENCE [LARGE SCALE GENOMIC DNA]</scope>
    <source>
        <strain evidence="1 2">345S023</strain>
    </source>
</reference>
<dbReference type="RefSeq" id="WP_163083882.1">
    <property type="nucleotide sequence ID" value="NZ_JAAAWN010000003.1"/>
</dbReference>
<dbReference type="AlphaFoldDB" id="A0A7X5LJU5"/>
<dbReference type="InterPro" id="IPR011008">
    <property type="entry name" value="Dimeric_a/b-barrel"/>
</dbReference>
<protein>
    <submittedName>
        <fullName evidence="1">DUF1428 family protein</fullName>
    </submittedName>
</protein>
<evidence type="ECO:0000313" key="1">
    <source>
        <dbReference type="EMBL" id="NDV90289.1"/>
    </source>
</evidence>
<proteinExistence type="predicted"/>
<dbReference type="Pfam" id="PF07237">
    <property type="entry name" value="DUF1428"/>
    <property type="match status" value="1"/>
</dbReference>
<dbReference type="PIRSF" id="PIRSF007028">
    <property type="entry name" value="UCP007028"/>
    <property type="match status" value="1"/>
</dbReference>
<dbReference type="Gene3D" id="3.30.70.100">
    <property type="match status" value="1"/>
</dbReference>
<name>A0A7X5LJU5_9ALTE</name>
<dbReference type="SUPFAM" id="SSF54909">
    <property type="entry name" value="Dimeric alpha+beta barrel"/>
    <property type="match status" value="1"/>
</dbReference>
<dbReference type="Proteomes" id="UP000470213">
    <property type="component" value="Unassembled WGS sequence"/>
</dbReference>
<sequence length="117" mass="13154">MSYIDGFVVAVANSNKENYLKHAKIAGEIFKEYGALKVIEAWGDDVPDGEVTSFPMAVKASADETVVFSIAFWPSKEVRDEAWRNVMEDPRMHPDENPMPFDGKRLIYGGFVPILEL</sequence>
<dbReference type="EMBL" id="JAAAWN010000003">
    <property type="protein sequence ID" value="NDV90289.1"/>
    <property type="molecule type" value="Genomic_DNA"/>
</dbReference>
<evidence type="ECO:0000313" key="2">
    <source>
        <dbReference type="Proteomes" id="UP000470213"/>
    </source>
</evidence>
<dbReference type="InterPro" id="IPR009874">
    <property type="entry name" value="DUF1428"/>
</dbReference>
<organism evidence="1 2">
    <name type="scientific">Alteromonas profundi</name>
    <dbReference type="NCBI Taxonomy" id="2696062"/>
    <lineage>
        <taxon>Bacteria</taxon>
        <taxon>Pseudomonadati</taxon>
        <taxon>Pseudomonadota</taxon>
        <taxon>Gammaproteobacteria</taxon>
        <taxon>Alteromonadales</taxon>
        <taxon>Alteromonadaceae</taxon>
        <taxon>Alteromonas/Salinimonas group</taxon>
        <taxon>Alteromonas</taxon>
    </lineage>
</organism>
<comment type="caution">
    <text evidence="1">The sequence shown here is derived from an EMBL/GenBank/DDBJ whole genome shotgun (WGS) entry which is preliminary data.</text>
</comment>